<accession>A0ABY6MUD0</accession>
<evidence type="ECO:0000313" key="6">
    <source>
        <dbReference type="EMBL" id="UZD55589.1"/>
    </source>
</evidence>
<dbReference type="InterPro" id="IPR016035">
    <property type="entry name" value="Acyl_Trfase/lysoPLipase"/>
</dbReference>
<dbReference type="PANTHER" id="PTHR14226:SF78">
    <property type="entry name" value="SLR0060 PROTEIN"/>
    <property type="match status" value="1"/>
</dbReference>
<dbReference type="PROSITE" id="PS51635">
    <property type="entry name" value="PNPLA"/>
    <property type="match status" value="1"/>
</dbReference>
<dbReference type="RefSeq" id="WP_264893343.1">
    <property type="nucleotide sequence ID" value="NZ_CP110257.1"/>
</dbReference>
<evidence type="ECO:0000256" key="2">
    <source>
        <dbReference type="ARBA" id="ARBA00022963"/>
    </source>
</evidence>
<keyword evidence="7" id="KW-1185">Reference proteome</keyword>
<evidence type="ECO:0000256" key="4">
    <source>
        <dbReference type="PROSITE-ProRule" id="PRU01161"/>
    </source>
</evidence>
<dbReference type="InterPro" id="IPR002641">
    <property type="entry name" value="PNPLA_dom"/>
</dbReference>
<name>A0ABY6MUD0_9BURK</name>
<evidence type="ECO:0000256" key="3">
    <source>
        <dbReference type="ARBA" id="ARBA00023098"/>
    </source>
</evidence>
<organism evidence="6 7">
    <name type="scientific">Caldimonas aquatica</name>
    <dbReference type="NCBI Taxonomy" id="376175"/>
    <lineage>
        <taxon>Bacteria</taxon>
        <taxon>Pseudomonadati</taxon>
        <taxon>Pseudomonadota</taxon>
        <taxon>Betaproteobacteria</taxon>
        <taxon>Burkholderiales</taxon>
        <taxon>Sphaerotilaceae</taxon>
        <taxon>Caldimonas</taxon>
    </lineage>
</organism>
<keyword evidence="1 4" id="KW-0378">Hydrolase</keyword>
<evidence type="ECO:0000259" key="5">
    <source>
        <dbReference type="PROSITE" id="PS51635"/>
    </source>
</evidence>
<dbReference type="Proteomes" id="UP001163266">
    <property type="component" value="Chromosome"/>
</dbReference>
<protein>
    <submittedName>
        <fullName evidence="6">Patatin-like phospholipase family protein</fullName>
    </submittedName>
</protein>
<keyword evidence="3 4" id="KW-0443">Lipid metabolism</keyword>
<feature type="short sequence motif" description="DGA/G" evidence="4">
    <location>
        <begin position="194"/>
        <end position="196"/>
    </location>
</feature>
<evidence type="ECO:0000313" key="7">
    <source>
        <dbReference type="Proteomes" id="UP001163266"/>
    </source>
</evidence>
<dbReference type="PANTHER" id="PTHR14226">
    <property type="entry name" value="NEUROPATHY TARGET ESTERASE/SWISS CHEESE D.MELANOGASTER"/>
    <property type="match status" value="1"/>
</dbReference>
<proteinExistence type="predicted"/>
<dbReference type="Gene3D" id="3.40.1090.10">
    <property type="entry name" value="Cytosolic phospholipase A2 catalytic domain"/>
    <property type="match status" value="2"/>
</dbReference>
<sequence>MNGRHIRRMNLALQGGGAHGAFTWGVLDRLLEEERIEFDAISGTSAGAMNAVVLADGLLAGGRAGAREALRRFWTRVSRAGGLLAEPLVAFLGGWTLTPSPLQGYLDWLGRTFSPYQLNPLDINPLRHIVASEVDFERLRRADGVRLFISATHVRTGRLREFRQHELTPDVVMASACLPMLFRAVEIDGEPYWDGGYVGNPSLLPLITESPAHDLLMVQLNPSCREKVPTTAQEILDRLNEITFNSSLVKELRSIALLQQLLEEEDPAGEETRRPLFRQIAALKLHRIDATEALAGLAAYSKLRTGWGFLQQLYRLGHETADAWLARYFSHVGRRSTLDLSAYR</sequence>
<feature type="active site" description="Nucleophile" evidence="4">
    <location>
        <position position="45"/>
    </location>
</feature>
<dbReference type="EMBL" id="CP110257">
    <property type="protein sequence ID" value="UZD55589.1"/>
    <property type="molecule type" value="Genomic_DNA"/>
</dbReference>
<keyword evidence="2 4" id="KW-0442">Lipid degradation</keyword>
<feature type="short sequence motif" description="GXSXG" evidence="4">
    <location>
        <begin position="43"/>
        <end position="47"/>
    </location>
</feature>
<reference evidence="6" key="1">
    <citation type="submission" date="2022-10" db="EMBL/GenBank/DDBJ databases">
        <title>Complete genome sequence of Schlegelella aquatica LMG 23380.</title>
        <authorList>
            <person name="Musilova J."/>
            <person name="Kourilova X."/>
            <person name="Bezdicek M."/>
            <person name="Hermankova K."/>
            <person name="Obruca S."/>
            <person name="Sedlar K."/>
        </authorList>
    </citation>
    <scope>NUCLEOTIDE SEQUENCE</scope>
    <source>
        <strain evidence="6">LMG 23380</strain>
    </source>
</reference>
<feature type="short sequence motif" description="GXGXXG" evidence="4">
    <location>
        <begin position="15"/>
        <end position="20"/>
    </location>
</feature>
<dbReference type="SUPFAM" id="SSF52151">
    <property type="entry name" value="FabD/lysophospholipase-like"/>
    <property type="match status" value="1"/>
</dbReference>
<feature type="domain" description="PNPLA" evidence="5">
    <location>
        <begin position="11"/>
        <end position="207"/>
    </location>
</feature>
<dbReference type="InterPro" id="IPR050301">
    <property type="entry name" value="NTE"/>
</dbReference>
<gene>
    <name evidence="6" type="ORF">OMP39_03090</name>
</gene>
<evidence type="ECO:0000256" key="1">
    <source>
        <dbReference type="ARBA" id="ARBA00022801"/>
    </source>
</evidence>
<feature type="active site" description="Proton acceptor" evidence="4">
    <location>
        <position position="194"/>
    </location>
</feature>
<dbReference type="Pfam" id="PF01734">
    <property type="entry name" value="Patatin"/>
    <property type="match status" value="1"/>
</dbReference>